<feature type="transmembrane region" description="Helical" evidence="1">
    <location>
        <begin position="38"/>
        <end position="58"/>
    </location>
</feature>
<keyword evidence="1" id="KW-0472">Membrane</keyword>
<accession>A0A381XKA2</accession>
<reference evidence="2" key="1">
    <citation type="submission" date="2018-05" db="EMBL/GenBank/DDBJ databases">
        <authorList>
            <person name="Lanie J.A."/>
            <person name="Ng W.-L."/>
            <person name="Kazmierczak K.M."/>
            <person name="Andrzejewski T.M."/>
            <person name="Davidsen T.M."/>
            <person name="Wayne K.J."/>
            <person name="Tettelin H."/>
            <person name="Glass J.I."/>
            <person name="Rusch D."/>
            <person name="Podicherti R."/>
            <person name="Tsui H.-C.T."/>
            <person name="Winkler M.E."/>
        </authorList>
    </citation>
    <scope>NUCLEOTIDE SEQUENCE</scope>
</reference>
<dbReference type="AlphaFoldDB" id="A0A381XKA2"/>
<evidence type="ECO:0000256" key="1">
    <source>
        <dbReference type="SAM" id="Phobius"/>
    </source>
</evidence>
<feature type="transmembrane region" description="Helical" evidence="1">
    <location>
        <begin position="65"/>
        <end position="84"/>
    </location>
</feature>
<sequence>MKEDWRHNRFRLVVETTGALCFISVYVVLAWFGDNASVFTVFLLTLAGASLHTINAYLRQSINLILLNIIVICVTLFGITKMLMF</sequence>
<dbReference type="EMBL" id="UINC01015473">
    <property type="protein sequence ID" value="SVA65119.1"/>
    <property type="molecule type" value="Genomic_DNA"/>
</dbReference>
<evidence type="ECO:0000313" key="2">
    <source>
        <dbReference type="EMBL" id="SVA65119.1"/>
    </source>
</evidence>
<keyword evidence="1" id="KW-1133">Transmembrane helix</keyword>
<protein>
    <submittedName>
        <fullName evidence="2">Uncharacterized protein</fullName>
    </submittedName>
</protein>
<gene>
    <name evidence="2" type="ORF">METZ01_LOCUS117973</name>
</gene>
<organism evidence="2">
    <name type="scientific">marine metagenome</name>
    <dbReference type="NCBI Taxonomy" id="408172"/>
    <lineage>
        <taxon>unclassified sequences</taxon>
        <taxon>metagenomes</taxon>
        <taxon>ecological metagenomes</taxon>
    </lineage>
</organism>
<feature type="transmembrane region" description="Helical" evidence="1">
    <location>
        <begin position="12"/>
        <end position="32"/>
    </location>
</feature>
<keyword evidence="1" id="KW-0812">Transmembrane</keyword>
<name>A0A381XKA2_9ZZZZ</name>
<proteinExistence type="predicted"/>